<dbReference type="InterPro" id="IPR036390">
    <property type="entry name" value="WH_DNA-bd_sf"/>
</dbReference>
<dbReference type="PANTHER" id="PTHR33164">
    <property type="entry name" value="TRANSCRIPTIONAL REGULATOR, MARR FAMILY"/>
    <property type="match status" value="1"/>
</dbReference>
<dbReference type="InterPro" id="IPR039422">
    <property type="entry name" value="MarR/SlyA-like"/>
</dbReference>
<dbReference type="EMBL" id="DYUD01000010">
    <property type="protein sequence ID" value="HJG88324.1"/>
    <property type="molecule type" value="Genomic_DNA"/>
</dbReference>
<keyword evidence="2" id="KW-0238">DNA-binding</keyword>
<feature type="domain" description="HTH marR-type" evidence="1">
    <location>
        <begin position="1"/>
        <end position="115"/>
    </location>
</feature>
<dbReference type="GO" id="GO:0003700">
    <property type="term" value="F:DNA-binding transcription factor activity"/>
    <property type="evidence" value="ECO:0007669"/>
    <property type="project" value="InterPro"/>
</dbReference>
<accession>A0A921MQP9</accession>
<evidence type="ECO:0000313" key="3">
    <source>
        <dbReference type="Proteomes" id="UP000757103"/>
    </source>
</evidence>
<reference evidence="2" key="2">
    <citation type="submission" date="2021-09" db="EMBL/GenBank/DDBJ databases">
        <authorList>
            <person name="Gilroy R."/>
        </authorList>
    </citation>
    <scope>NUCLEOTIDE SEQUENCE</scope>
    <source>
        <strain evidence="2">CHK121-7720</strain>
    </source>
</reference>
<dbReference type="SUPFAM" id="SSF46785">
    <property type="entry name" value="Winged helix' DNA-binding domain"/>
    <property type="match status" value="1"/>
</dbReference>
<protein>
    <submittedName>
        <fullName evidence="2">Winged helix DNA-binding protein</fullName>
    </submittedName>
</protein>
<evidence type="ECO:0000259" key="1">
    <source>
        <dbReference type="PROSITE" id="PS50995"/>
    </source>
</evidence>
<gene>
    <name evidence="2" type="ORF">K8U91_02440</name>
</gene>
<dbReference type="InterPro" id="IPR036388">
    <property type="entry name" value="WH-like_DNA-bd_sf"/>
</dbReference>
<dbReference type="PANTHER" id="PTHR33164:SF43">
    <property type="entry name" value="HTH-TYPE TRANSCRIPTIONAL REPRESSOR YETL"/>
    <property type="match status" value="1"/>
</dbReference>
<comment type="caution">
    <text evidence="2">The sequence shown here is derived from an EMBL/GenBank/DDBJ whole genome shotgun (WGS) entry which is preliminary data.</text>
</comment>
<dbReference type="AlphaFoldDB" id="A0A921MQP9"/>
<proteinExistence type="predicted"/>
<dbReference type="RefSeq" id="WP_273305382.1">
    <property type="nucleotide sequence ID" value="NZ_DYUD01000010.1"/>
</dbReference>
<name>A0A921MQP9_9BACT</name>
<evidence type="ECO:0000313" key="2">
    <source>
        <dbReference type="EMBL" id="HJG88324.1"/>
    </source>
</evidence>
<dbReference type="GO" id="GO:0006950">
    <property type="term" value="P:response to stress"/>
    <property type="evidence" value="ECO:0007669"/>
    <property type="project" value="TreeGrafter"/>
</dbReference>
<dbReference type="Gene3D" id="1.10.10.10">
    <property type="entry name" value="Winged helix-like DNA-binding domain superfamily/Winged helix DNA-binding domain"/>
    <property type="match status" value="1"/>
</dbReference>
<dbReference type="GO" id="GO:0003677">
    <property type="term" value="F:DNA binding"/>
    <property type="evidence" value="ECO:0007669"/>
    <property type="project" value="UniProtKB-KW"/>
</dbReference>
<dbReference type="InterPro" id="IPR000835">
    <property type="entry name" value="HTH_MarR-typ"/>
</dbReference>
<dbReference type="PRINTS" id="PR00598">
    <property type="entry name" value="HTHMARR"/>
</dbReference>
<organism evidence="2 3">
    <name type="scientific">Barnesiella viscericola</name>
    <dbReference type="NCBI Taxonomy" id="397865"/>
    <lineage>
        <taxon>Bacteria</taxon>
        <taxon>Pseudomonadati</taxon>
        <taxon>Bacteroidota</taxon>
        <taxon>Bacteroidia</taxon>
        <taxon>Bacteroidales</taxon>
        <taxon>Barnesiellaceae</taxon>
        <taxon>Barnesiella</taxon>
    </lineage>
</organism>
<dbReference type="PROSITE" id="PS50995">
    <property type="entry name" value="HTH_MARR_2"/>
    <property type="match status" value="1"/>
</dbReference>
<sequence length="115" mass="12905">MESFCKIRDVYRAITEFEAQFEKRYGLGLNEGSLLCALHEVGRLSSGDIAKQLNLTQSNASKVIRAAENKGLIQRSLGDDDKRQMYFSLTPEGERCLTQLHCCDIEVPAVLKPLL</sequence>
<dbReference type="InterPro" id="IPR011991">
    <property type="entry name" value="ArsR-like_HTH"/>
</dbReference>
<dbReference type="SMART" id="SM00347">
    <property type="entry name" value="HTH_MARR"/>
    <property type="match status" value="1"/>
</dbReference>
<dbReference type="Pfam" id="PF01047">
    <property type="entry name" value="MarR"/>
    <property type="match status" value="1"/>
</dbReference>
<dbReference type="CDD" id="cd00090">
    <property type="entry name" value="HTH_ARSR"/>
    <property type="match status" value="1"/>
</dbReference>
<reference evidence="2" key="1">
    <citation type="journal article" date="2021" name="PeerJ">
        <title>Extensive microbial diversity within the chicken gut microbiome revealed by metagenomics and culture.</title>
        <authorList>
            <person name="Gilroy R."/>
            <person name="Ravi A."/>
            <person name="Getino M."/>
            <person name="Pursley I."/>
            <person name="Horton D.L."/>
            <person name="Alikhan N.F."/>
            <person name="Baker D."/>
            <person name="Gharbi K."/>
            <person name="Hall N."/>
            <person name="Watson M."/>
            <person name="Adriaenssens E.M."/>
            <person name="Foster-Nyarko E."/>
            <person name="Jarju S."/>
            <person name="Secka A."/>
            <person name="Antonio M."/>
            <person name="Oren A."/>
            <person name="Chaudhuri R.R."/>
            <person name="La Ragione R."/>
            <person name="Hildebrand F."/>
            <person name="Pallen M.J."/>
        </authorList>
    </citation>
    <scope>NUCLEOTIDE SEQUENCE</scope>
    <source>
        <strain evidence="2">CHK121-7720</strain>
    </source>
</reference>
<dbReference type="Proteomes" id="UP000757103">
    <property type="component" value="Unassembled WGS sequence"/>
</dbReference>